<dbReference type="InterPro" id="IPR026705">
    <property type="entry name" value="Hid-1/Ecm30"/>
</dbReference>
<dbReference type="Pfam" id="PF12722">
    <property type="entry name" value="Hid1"/>
    <property type="match status" value="1"/>
</dbReference>
<evidence type="ECO:0000313" key="1">
    <source>
        <dbReference type="EMBL" id="RKO94468.1"/>
    </source>
</evidence>
<proteinExistence type="predicted"/>
<dbReference type="PANTHER" id="PTHR21575">
    <property type="entry name" value="PROTEIN HID1"/>
    <property type="match status" value="1"/>
</dbReference>
<organism evidence="1 2">
    <name type="scientific">Blyttiomyces helicus</name>
    <dbReference type="NCBI Taxonomy" id="388810"/>
    <lineage>
        <taxon>Eukaryota</taxon>
        <taxon>Fungi</taxon>
        <taxon>Fungi incertae sedis</taxon>
        <taxon>Chytridiomycota</taxon>
        <taxon>Chytridiomycota incertae sedis</taxon>
        <taxon>Chytridiomycetes</taxon>
        <taxon>Chytridiomycetes incertae sedis</taxon>
        <taxon>Blyttiomyces</taxon>
    </lineage>
</organism>
<dbReference type="Proteomes" id="UP000269721">
    <property type="component" value="Unassembled WGS sequence"/>
</dbReference>
<name>A0A4P9WRH1_9FUNG</name>
<evidence type="ECO:0000313" key="2">
    <source>
        <dbReference type="Proteomes" id="UP000269721"/>
    </source>
</evidence>
<dbReference type="AlphaFoldDB" id="A0A4P9WRH1"/>
<dbReference type="EMBL" id="KZ993887">
    <property type="protein sequence ID" value="RKO94468.1"/>
    <property type="molecule type" value="Genomic_DNA"/>
</dbReference>
<dbReference type="GO" id="GO:0005797">
    <property type="term" value="C:Golgi medial cisterna"/>
    <property type="evidence" value="ECO:0007669"/>
    <property type="project" value="TreeGrafter"/>
</dbReference>
<keyword evidence="2" id="KW-1185">Reference proteome</keyword>
<dbReference type="GO" id="GO:0000138">
    <property type="term" value="C:Golgi trans cisterna"/>
    <property type="evidence" value="ECO:0007669"/>
    <property type="project" value="TreeGrafter"/>
</dbReference>
<reference evidence="2" key="1">
    <citation type="journal article" date="2018" name="Nat. Microbiol.">
        <title>Leveraging single-cell genomics to expand the fungal tree of life.</title>
        <authorList>
            <person name="Ahrendt S.R."/>
            <person name="Quandt C.A."/>
            <person name="Ciobanu D."/>
            <person name="Clum A."/>
            <person name="Salamov A."/>
            <person name="Andreopoulos B."/>
            <person name="Cheng J.F."/>
            <person name="Woyke T."/>
            <person name="Pelin A."/>
            <person name="Henrissat B."/>
            <person name="Reynolds N.K."/>
            <person name="Benny G.L."/>
            <person name="Smith M.E."/>
            <person name="James T.Y."/>
            <person name="Grigoriev I.V."/>
        </authorList>
    </citation>
    <scope>NUCLEOTIDE SEQUENCE [LARGE SCALE GENOMIC DNA]</scope>
</reference>
<dbReference type="GO" id="GO:0016020">
    <property type="term" value="C:membrane"/>
    <property type="evidence" value="ECO:0007669"/>
    <property type="project" value="TreeGrafter"/>
</dbReference>
<dbReference type="OrthoDB" id="432953at2759"/>
<accession>A0A4P9WRH1</accession>
<protein>
    <submittedName>
        <fullName evidence="1">High-temperature-induced dauer-formation protein-domain-containing protein</fullName>
    </submittedName>
</protein>
<gene>
    <name evidence="1" type="ORF">BDK51DRAFT_22234</name>
</gene>
<dbReference type="PANTHER" id="PTHR21575:SF12">
    <property type="entry name" value="PROTEIN HID1"/>
    <property type="match status" value="1"/>
</dbReference>
<sequence>MGVTESKLAFRKQVFQLNEQRNVSRDLDDFWSNFFKLPDSAEEVFNLFSPKDVRKLRDSAVENLETLFHKVADGPLLWRLHQ</sequence>